<sequence precursor="true">MTTRWAVTAAAAALMLAGCSKQPPEYTPPPGQLYPGTAQVTVNGQDLGKSTSVKCSSAGPLTMISAGTDTSGMSAMIDKGDELVVRAVGIRDLAGFTGSYNDGLGGNATVKMADRTYEISGTAEGFETAKPSFRASGTFAIKVSC</sequence>
<dbReference type="HOGENOM" id="CLU_131476_1_0_11"/>
<evidence type="ECO:0000313" key="7">
    <source>
        <dbReference type="Proteomes" id="UP000006057"/>
    </source>
</evidence>
<accession>I4BQP7</accession>
<protein>
    <submittedName>
        <fullName evidence="6">Conserved lipoprotein/antigen</fullName>
    </submittedName>
</protein>
<gene>
    <name evidence="6" type="ordered locus">Mycch_4911</name>
</gene>
<evidence type="ECO:0000256" key="5">
    <source>
        <dbReference type="ARBA" id="ARBA00023288"/>
    </source>
</evidence>
<dbReference type="eggNOG" id="ENOG5032I9D">
    <property type="taxonomic scope" value="Bacteria"/>
</dbReference>
<organism evidence="6 7">
    <name type="scientific">Mycolicibacterium chubuense (strain NBB4)</name>
    <name type="common">Mycobacterium chubuense</name>
    <dbReference type="NCBI Taxonomy" id="710421"/>
    <lineage>
        <taxon>Bacteria</taxon>
        <taxon>Bacillati</taxon>
        <taxon>Actinomycetota</taxon>
        <taxon>Actinomycetes</taxon>
        <taxon>Mycobacteriales</taxon>
        <taxon>Mycobacteriaceae</taxon>
        <taxon>Mycolicibacterium</taxon>
    </lineage>
</organism>
<keyword evidence="5 6" id="KW-0449">Lipoprotein</keyword>
<evidence type="ECO:0000313" key="6">
    <source>
        <dbReference type="EMBL" id="AFM19604.1"/>
    </source>
</evidence>
<dbReference type="EMBL" id="CP003053">
    <property type="protein sequence ID" value="AFM19604.1"/>
    <property type="molecule type" value="Genomic_DNA"/>
</dbReference>
<evidence type="ECO:0000256" key="3">
    <source>
        <dbReference type="ARBA" id="ARBA00023136"/>
    </source>
</evidence>
<keyword evidence="2" id="KW-0732">Signal</keyword>
<dbReference type="Pfam" id="PF05481">
    <property type="entry name" value="Myco_19_kDa"/>
    <property type="match status" value="1"/>
</dbReference>
<name>I4BQP7_MYCCN</name>
<dbReference type="OrthoDB" id="4637228at2"/>
<dbReference type="GO" id="GO:0016020">
    <property type="term" value="C:membrane"/>
    <property type="evidence" value="ECO:0007669"/>
    <property type="project" value="InterPro"/>
</dbReference>
<dbReference type="InterPro" id="IPR008691">
    <property type="entry name" value="LpqH"/>
</dbReference>
<keyword evidence="1" id="KW-1003">Cell membrane</keyword>
<keyword evidence="7" id="KW-1185">Reference proteome</keyword>
<proteinExistence type="predicted"/>
<keyword evidence="3" id="KW-0472">Membrane</keyword>
<evidence type="ECO:0000256" key="4">
    <source>
        <dbReference type="ARBA" id="ARBA00023139"/>
    </source>
</evidence>
<dbReference type="AlphaFoldDB" id="I4BQP7"/>
<keyword evidence="4" id="KW-0564">Palmitate</keyword>
<evidence type="ECO:0000256" key="2">
    <source>
        <dbReference type="ARBA" id="ARBA00022729"/>
    </source>
</evidence>
<dbReference type="PATRIC" id="fig|710421.3.peg.4894"/>
<dbReference type="STRING" id="710421.Mycch_4911"/>
<dbReference type="PROSITE" id="PS51257">
    <property type="entry name" value="PROKAR_LIPOPROTEIN"/>
    <property type="match status" value="1"/>
</dbReference>
<reference evidence="6 7" key="1">
    <citation type="submission" date="2012-06" db="EMBL/GenBank/DDBJ databases">
        <title>Complete sequence of chromosome of Mycobacterium chubuense NBB4.</title>
        <authorList>
            <consortium name="US DOE Joint Genome Institute"/>
            <person name="Lucas S."/>
            <person name="Han J."/>
            <person name="Lapidus A."/>
            <person name="Cheng J.-F."/>
            <person name="Goodwin L."/>
            <person name="Pitluck S."/>
            <person name="Peters L."/>
            <person name="Mikhailova N."/>
            <person name="Teshima H."/>
            <person name="Detter J.C."/>
            <person name="Han C."/>
            <person name="Tapia R."/>
            <person name="Land M."/>
            <person name="Hauser L."/>
            <person name="Kyrpides N."/>
            <person name="Ivanova N."/>
            <person name="Pagani I."/>
            <person name="Mattes T."/>
            <person name="Holmes A."/>
            <person name="Rutledge P."/>
            <person name="Paulsen I."/>
            <person name="Coleman N."/>
            <person name="Woyke T."/>
        </authorList>
    </citation>
    <scope>NUCLEOTIDE SEQUENCE [LARGE SCALE GENOMIC DNA]</scope>
    <source>
        <strain evidence="6 7">NBB4</strain>
    </source>
</reference>
<dbReference type="RefSeq" id="WP_014818070.1">
    <property type="nucleotide sequence ID" value="NC_018027.1"/>
</dbReference>
<evidence type="ECO:0000256" key="1">
    <source>
        <dbReference type="ARBA" id="ARBA00022475"/>
    </source>
</evidence>
<dbReference type="KEGG" id="mcb:Mycch_4911"/>
<dbReference type="Proteomes" id="UP000006057">
    <property type="component" value="Chromosome"/>
</dbReference>